<dbReference type="EMBL" id="VOLR01000001">
    <property type="protein sequence ID" value="TWX62791.1"/>
    <property type="molecule type" value="Genomic_DNA"/>
</dbReference>
<dbReference type="EMBL" id="VOLQ01000015">
    <property type="protein sequence ID" value="TWX67105.1"/>
    <property type="molecule type" value="Genomic_DNA"/>
</dbReference>
<dbReference type="AlphaFoldDB" id="A0A5C6QDH0"/>
<dbReference type="Pfam" id="PF06271">
    <property type="entry name" value="RDD"/>
    <property type="match status" value="1"/>
</dbReference>
<comment type="subcellular location">
    <subcellularLocation>
        <location evidence="1">Cell membrane</location>
        <topology evidence="1">Multi-pass membrane protein</topology>
    </subcellularLocation>
</comment>
<dbReference type="OrthoDB" id="9793824at2"/>
<keyword evidence="4 6" id="KW-1133">Transmembrane helix</keyword>
<comment type="caution">
    <text evidence="9">The sequence shown here is derived from an EMBL/GenBank/DDBJ whole genome shotgun (WGS) entry which is preliminary data.</text>
</comment>
<name>A0A5C6QDH0_9GAMM</name>
<dbReference type="PANTHER" id="PTHR36115">
    <property type="entry name" value="PROLINE-RICH ANTIGEN HOMOLOG-RELATED"/>
    <property type="match status" value="1"/>
</dbReference>
<dbReference type="Proteomes" id="UP000321917">
    <property type="component" value="Unassembled WGS sequence"/>
</dbReference>
<keyword evidence="2" id="KW-1003">Cell membrane</keyword>
<keyword evidence="5 6" id="KW-0472">Membrane</keyword>
<organism evidence="9 11">
    <name type="scientific">Colwellia hornerae</name>
    <dbReference type="NCBI Taxonomy" id="89402"/>
    <lineage>
        <taxon>Bacteria</taxon>
        <taxon>Pseudomonadati</taxon>
        <taxon>Pseudomonadota</taxon>
        <taxon>Gammaproteobacteria</taxon>
        <taxon>Alteromonadales</taxon>
        <taxon>Colwelliaceae</taxon>
        <taxon>Colwellia</taxon>
    </lineage>
</organism>
<evidence type="ECO:0000313" key="9">
    <source>
        <dbReference type="EMBL" id="TWX67105.1"/>
    </source>
</evidence>
<evidence type="ECO:0000256" key="5">
    <source>
        <dbReference type="ARBA" id="ARBA00023136"/>
    </source>
</evidence>
<feature type="domain" description="RDD" evidence="7">
    <location>
        <begin position="12"/>
        <end position="149"/>
    </location>
</feature>
<sequence>MTFISSQHFPRAGFRRRVASWVYDLLIAIAVYMTAGAMSFLLMYLGFHFGLFGLQGYEHFSDAIANTAWLKWPNEFWKLAWVSFFFIWFWSKTGQTLGMKAWRLRVQNQDGSLINKVTGLKRLLPTLLGLGNFTVIFDRKNKLSLQDRLTDTEVVVLTLEANRGRL</sequence>
<proteinExistence type="predicted"/>
<keyword evidence="3 6" id="KW-0812">Transmembrane</keyword>
<evidence type="ECO:0000313" key="11">
    <source>
        <dbReference type="Proteomes" id="UP000321917"/>
    </source>
</evidence>
<evidence type="ECO:0000256" key="6">
    <source>
        <dbReference type="SAM" id="Phobius"/>
    </source>
</evidence>
<keyword evidence="10" id="KW-1185">Reference proteome</keyword>
<evidence type="ECO:0000313" key="8">
    <source>
        <dbReference type="EMBL" id="TWX62791.1"/>
    </source>
</evidence>
<evidence type="ECO:0000313" key="10">
    <source>
        <dbReference type="Proteomes" id="UP000321525"/>
    </source>
</evidence>
<reference evidence="9 11" key="1">
    <citation type="submission" date="2019-07" db="EMBL/GenBank/DDBJ databases">
        <title>Genomes of sea-ice associated Colwellia species.</title>
        <authorList>
            <person name="Bowman J.P."/>
        </authorList>
    </citation>
    <scope>NUCLEOTIDE SEQUENCE [LARGE SCALE GENOMIC DNA]</scope>
    <source>
        <strain evidence="8 10">ACAM 607</strain>
        <strain evidence="9 11">IC036</strain>
    </source>
</reference>
<dbReference type="PANTHER" id="PTHR36115:SF10">
    <property type="entry name" value="RDD DOMAIN-CONTAINING PROTEIN"/>
    <property type="match status" value="1"/>
</dbReference>
<dbReference type="InterPro" id="IPR010432">
    <property type="entry name" value="RDD"/>
</dbReference>
<evidence type="ECO:0000259" key="7">
    <source>
        <dbReference type="Pfam" id="PF06271"/>
    </source>
</evidence>
<protein>
    <submittedName>
        <fullName evidence="9">RDD family protein</fullName>
    </submittedName>
</protein>
<accession>A0A5C6QDH0</accession>
<dbReference type="RefSeq" id="WP_146795925.1">
    <property type="nucleotide sequence ID" value="NZ_VOLP01000001.1"/>
</dbReference>
<evidence type="ECO:0000256" key="4">
    <source>
        <dbReference type="ARBA" id="ARBA00022989"/>
    </source>
</evidence>
<dbReference type="InterPro" id="IPR051791">
    <property type="entry name" value="Pra-immunoreactive"/>
</dbReference>
<evidence type="ECO:0000256" key="2">
    <source>
        <dbReference type="ARBA" id="ARBA00022475"/>
    </source>
</evidence>
<evidence type="ECO:0000256" key="1">
    <source>
        <dbReference type="ARBA" id="ARBA00004651"/>
    </source>
</evidence>
<evidence type="ECO:0000256" key="3">
    <source>
        <dbReference type="ARBA" id="ARBA00022692"/>
    </source>
</evidence>
<dbReference type="GO" id="GO:0005886">
    <property type="term" value="C:plasma membrane"/>
    <property type="evidence" value="ECO:0007669"/>
    <property type="project" value="UniProtKB-SubCell"/>
</dbReference>
<gene>
    <name evidence="8" type="ORF">ESZ26_00285</name>
    <name evidence="9" type="ORF">ESZ27_09525</name>
</gene>
<dbReference type="Proteomes" id="UP000321525">
    <property type="component" value="Unassembled WGS sequence"/>
</dbReference>
<feature type="transmembrane region" description="Helical" evidence="6">
    <location>
        <begin position="21"/>
        <end position="47"/>
    </location>
</feature>